<keyword evidence="3" id="KW-0560">Oxidoreductase</keyword>
<dbReference type="Pfam" id="PF02571">
    <property type="entry name" value="CbiJ"/>
    <property type="match status" value="1"/>
</dbReference>
<dbReference type="PROSITE" id="PS51014">
    <property type="entry name" value="COBK_CBIJ"/>
    <property type="match status" value="1"/>
</dbReference>
<dbReference type="InterPro" id="IPR003723">
    <property type="entry name" value="Precorrin-6x_reduct"/>
</dbReference>
<dbReference type="GO" id="GO:0016994">
    <property type="term" value="F:precorrin-6A reductase activity"/>
    <property type="evidence" value="ECO:0007669"/>
    <property type="project" value="InterPro"/>
</dbReference>
<evidence type="ECO:0000313" key="4">
    <source>
        <dbReference type="EMBL" id="PWQ95428.1"/>
    </source>
</evidence>
<protein>
    <submittedName>
        <fullName evidence="4">Cobalt-precorrin-6A reductase</fullName>
    </submittedName>
</protein>
<name>A0A317CA48_9GAMM</name>
<keyword evidence="2" id="KW-0169">Cobalamin biosynthesis</keyword>
<sequence>MKILLLGGTHEAKAIARALHEQGVTVIYSLAGIVRQPDLPCEVVSGGFSKRGGLAQFVREQGITDIINATHPFAQTMTQTAERVSQQTGTHYWRFRRADWLPTPDDHWQSFADWGQLLRQLRPYSSVFLTQGQLTESMLAALIMHRQENQRFLHRTAVIPQHLVPDWVDWTQGIGPFALDDEIALLESHRIEVLVSKHSGGNLPAKLLAVRQLQIPVLLLERPPAAVLGSTFDSISELVGSVLQQG</sequence>
<evidence type="ECO:0000256" key="2">
    <source>
        <dbReference type="ARBA" id="ARBA00022573"/>
    </source>
</evidence>
<dbReference type="EMBL" id="QGKM01000046">
    <property type="protein sequence ID" value="PWQ95428.1"/>
    <property type="molecule type" value="Genomic_DNA"/>
</dbReference>
<dbReference type="AlphaFoldDB" id="A0A317CA48"/>
<dbReference type="GO" id="GO:0009236">
    <property type="term" value="P:cobalamin biosynthetic process"/>
    <property type="evidence" value="ECO:0007669"/>
    <property type="project" value="UniProtKB-UniPathway"/>
</dbReference>
<evidence type="ECO:0000256" key="1">
    <source>
        <dbReference type="ARBA" id="ARBA00004953"/>
    </source>
</evidence>
<comment type="pathway">
    <text evidence="1">Cofactor biosynthesis; adenosylcobalamin biosynthesis.</text>
</comment>
<dbReference type="PANTHER" id="PTHR36925">
    <property type="entry name" value="COBALT-PRECORRIN-6A REDUCTASE"/>
    <property type="match status" value="1"/>
</dbReference>
<accession>A0A317CA48</accession>
<evidence type="ECO:0000313" key="5">
    <source>
        <dbReference type="Proteomes" id="UP000245539"/>
    </source>
</evidence>
<organism evidence="4 5">
    <name type="scientific">Leucothrix pacifica</name>
    <dbReference type="NCBI Taxonomy" id="1247513"/>
    <lineage>
        <taxon>Bacteria</taxon>
        <taxon>Pseudomonadati</taxon>
        <taxon>Pseudomonadota</taxon>
        <taxon>Gammaproteobacteria</taxon>
        <taxon>Thiotrichales</taxon>
        <taxon>Thiotrichaceae</taxon>
        <taxon>Leucothrix</taxon>
    </lineage>
</organism>
<comment type="caution">
    <text evidence="4">The sequence shown here is derived from an EMBL/GenBank/DDBJ whole genome shotgun (WGS) entry which is preliminary data.</text>
</comment>
<reference evidence="4 5" key="1">
    <citation type="submission" date="2018-05" db="EMBL/GenBank/DDBJ databases">
        <title>Leucothrix arctica sp. nov., isolated from Arctic seawater.</title>
        <authorList>
            <person name="Choi A."/>
            <person name="Baek K."/>
        </authorList>
    </citation>
    <scope>NUCLEOTIDE SEQUENCE [LARGE SCALE GENOMIC DNA]</scope>
    <source>
        <strain evidence="4 5">JCM 18388</strain>
    </source>
</reference>
<dbReference type="RefSeq" id="WP_109838518.1">
    <property type="nucleotide sequence ID" value="NZ_QGKM01000046.1"/>
</dbReference>
<dbReference type="OrthoDB" id="5183775at2"/>
<keyword evidence="5" id="KW-1185">Reference proteome</keyword>
<evidence type="ECO:0000256" key="3">
    <source>
        <dbReference type="ARBA" id="ARBA00023002"/>
    </source>
</evidence>
<dbReference type="PANTHER" id="PTHR36925:SF1">
    <property type="entry name" value="COBALT-PRECORRIN-6A REDUCTASE"/>
    <property type="match status" value="1"/>
</dbReference>
<gene>
    <name evidence="4" type="ORF">DKW60_15235</name>
</gene>
<dbReference type="UniPathway" id="UPA00148"/>
<dbReference type="Proteomes" id="UP000245539">
    <property type="component" value="Unassembled WGS sequence"/>
</dbReference>
<proteinExistence type="predicted"/>